<dbReference type="GO" id="GO:0005737">
    <property type="term" value="C:cytoplasm"/>
    <property type="evidence" value="ECO:0007669"/>
    <property type="project" value="TreeGrafter"/>
</dbReference>
<gene>
    <name evidence="12" type="ORF">BGX16_1864</name>
</gene>
<evidence type="ECO:0000313" key="13">
    <source>
        <dbReference type="Proteomes" id="UP000231134"/>
    </source>
</evidence>
<dbReference type="Pfam" id="PF08546">
    <property type="entry name" value="ApbA_C"/>
    <property type="match status" value="1"/>
</dbReference>
<feature type="domain" description="Ketopantoate reductase C-terminal" evidence="11">
    <location>
        <begin position="176"/>
        <end position="297"/>
    </location>
</feature>
<evidence type="ECO:0000256" key="2">
    <source>
        <dbReference type="ARBA" id="ARBA00007870"/>
    </source>
</evidence>
<comment type="caution">
    <text evidence="12">The sequence shown here is derived from an EMBL/GenBank/DDBJ whole genome shotgun (WGS) entry which is preliminary data.</text>
</comment>
<dbReference type="Gene3D" id="1.10.1040.10">
    <property type="entry name" value="N-(1-d-carboxylethyl)-l-norvaline Dehydrogenase, domain 2"/>
    <property type="match status" value="1"/>
</dbReference>
<evidence type="ECO:0000256" key="7">
    <source>
        <dbReference type="ARBA" id="ARBA00032024"/>
    </source>
</evidence>
<comment type="catalytic activity">
    <reaction evidence="8 9">
        <text>(R)-pantoate + NADP(+) = 2-dehydropantoate + NADPH + H(+)</text>
        <dbReference type="Rhea" id="RHEA:16233"/>
        <dbReference type="ChEBI" id="CHEBI:11561"/>
        <dbReference type="ChEBI" id="CHEBI:15378"/>
        <dbReference type="ChEBI" id="CHEBI:15980"/>
        <dbReference type="ChEBI" id="CHEBI:57783"/>
        <dbReference type="ChEBI" id="CHEBI:58349"/>
        <dbReference type="EC" id="1.1.1.169"/>
    </reaction>
</comment>
<comment type="pathway">
    <text evidence="1 9">Cofactor biosynthesis; (R)-pantothenate biosynthesis; (R)-pantoate from 3-methyl-2-oxobutanoate: step 2/2.</text>
</comment>
<accession>A0A2M9A808</accession>
<feature type="domain" description="Ketopantoate reductase N-terminal" evidence="10">
    <location>
        <begin position="7"/>
        <end position="150"/>
    </location>
</feature>
<dbReference type="AlphaFoldDB" id="A0A2M9A808"/>
<dbReference type="GO" id="GO:0008677">
    <property type="term" value="F:2-dehydropantoate 2-reductase activity"/>
    <property type="evidence" value="ECO:0007669"/>
    <property type="project" value="UniProtKB-EC"/>
</dbReference>
<dbReference type="SUPFAM" id="SSF51735">
    <property type="entry name" value="NAD(P)-binding Rossmann-fold domains"/>
    <property type="match status" value="1"/>
</dbReference>
<keyword evidence="13" id="KW-1185">Reference proteome</keyword>
<dbReference type="RefSeq" id="WP_100425781.1">
    <property type="nucleotide sequence ID" value="NZ_PGEX01000001.1"/>
</dbReference>
<dbReference type="SUPFAM" id="SSF48179">
    <property type="entry name" value="6-phosphogluconate dehydrogenase C-terminal domain-like"/>
    <property type="match status" value="1"/>
</dbReference>
<dbReference type="OrthoDB" id="9793586at2"/>
<keyword evidence="9" id="KW-0566">Pantothenate biosynthesis</keyword>
<dbReference type="EMBL" id="PGEX01000001">
    <property type="protein sequence ID" value="PJJ41861.1"/>
    <property type="molecule type" value="Genomic_DNA"/>
</dbReference>
<evidence type="ECO:0000313" key="12">
    <source>
        <dbReference type="EMBL" id="PJJ41861.1"/>
    </source>
</evidence>
<evidence type="ECO:0000256" key="5">
    <source>
        <dbReference type="ARBA" id="ARBA00022857"/>
    </source>
</evidence>
<dbReference type="Gene3D" id="3.40.50.720">
    <property type="entry name" value="NAD(P)-binding Rossmann-like Domain"/>
    <property type="match status" value="1"/>
</dbReference>
<evidence type="ECO:0000256" key="9">
    <source>
        <dbReference type="RuleBase" id="RU362068"/>
    </source>
</evidence>
<dbReference type="InterPro" id="IPR008927">
    <property type="entry name" value="6-PGluconate_DH-like_C_sf"/>
</dbReference>
<dbReference type="InterPro" id="IPR003710">
    <property type="entry name" value="ApbA"/>
</dbReference>
<sequence>MQKIQKVAVVGLGAVGAVVAEQLQAILGKELYCVMDAARKARYEKSGMFINGKKIDFHSVTPDEVPPVDLLIFATKNLQLKDALDVAQKAVGPQTAILSLLNGVHSEAEIEKAFGAEKTLYGFIVNLQSINKSGVIDCAAKGIILFGEKDNRVSERVRAISNLFEAAHVTHKVPENIRFEMWKKLLMNTVFNSLGAICRSTFGGFHSPVMQKMARQVGREVIAVANAEGFPLTEEHLEEDLRITCNYTPLGKCSMLQDVEAGRKTENAFFCGTICELGKSHGIPTPYCEFLGGLLEGTEYARELQKKA</sequence>
<evidence type="ECO:0000259" key="10">
    <source>
        <dbReference type="Pfam" id="PF02558"/>
    </source>
</evidence>
<dbReference type="NCBIfam" id="TIGR00745">
    <property type="entry name" value="apbA_panE"/>
    <property type="match status" value="1"/>
</dbReference>
<evidence type="ECO:0000256" key="8">
    <source>
        <dbReference type="ARBA" id="ARBA00048793"/>
    </source>
</evidence>
<evidence type="ECO:0000256" key="1">
    <source>
        <dbReference type="ARBA" id="ARBA00004994"/>
    </source>
</evidence>
<dbReference type="PANTHER" id="PTHR21708">
    <property type="entry name" value="PROBABLE 2-DEHYDROPANTOATE 2-REDUCTASE"/>
    <property type="match status" value="1"/>
</dbReference>
<evidence type="ECO:0000256" key="3">
    <source>
        <dbReference type="ARBA" id="ARBA00013014"/>
    </source>
</evidence>
<reference evidence="12 13" key="1">
    <citation type="submission" date="2017-11" db="EMBL/GenBank/DDBJ databases">
        <title>Animal gut microbial communities from fecal samples from Wisconsin, USA.</title>
        <authorList>
            <person name="Neumann A."/>
        </authorList>
    </citation>
    <scope>NUCLEOTIDE SEQUENCE [LARGE SCALE GENOMIC DNA]</scope>
    <source>
        <strain evidence="12 13">UWS3</strain>
    </source>
</reference>
<name>A0A2M9A808_9BACT</name>
<dbReference type="PANTHER" id="PTHR21708:SF26">
    <property type="entry name" value="2-DEHYDROPANTOATE 2-REDUCTASE"/>
    <property type="match status" value="1"/>
</dbReference>
<keyword evidence="6 9" id="KW-0560">Oxidoreductase</keyword>
<evidence type="ECO:0000259" key="11">
    <source>
        <dbReference type="Pfam" id="PF08546"/>
    </source>
</evidence>
<dbReference type="InterPro" id="IPR013328">
    <property type="entry name" value="6PGD_dom2"/>
</dbReference>
<comment type="function">
    <text evidence="9">Catalyzes the NADPH-dependent reduction of ketopantoate into pantoic acid.</text>
</comment>
<dbReference type="UniPathway" id="UPA00028">
    <property type="reaction ID" value="UER00004"/>
</dbReference>
<dbReference type="InterPro" id="IPR013332">
    <property type="entry name" value="KPR_N"/>
</dbReference>
<dbReference type="Proteomes" id="UP000231134">
    <property type="component" value="Unassembled WGS sequence"/>
</dbReference>
<organism evidence="12 13">
    <name type="scientific">Hallerella succinigenes</name>
    <dbReference type="NCBI Taxonomy" id="1896222"/>
    <lineage>
        <taxon>Bacteria</taxon>
        <taxon>Pseudomonadati</taxon>
        <taxon>Fibrobacterota</taxon>
        <taxon>Fibrobacteria</taxon>
        <taxon>Fibrobacterales</taxon>
        <taxon>Fibrobacteraceae</taxon>
        <taxon>Hallerella</taxon>
    </lineage>
</organism>
<dbReference type="InterPro" id="IPR013752">
    <property type="entry name" value="KPA_reductase"/>
</dbReference>
<dbReference type="Pfam" id="PF02558">
    <property type="entry name" value="ApbA"/>
    <property type="match status" value="1"/>
</dbReference>
<comment type="similarity">
    <text evidence="2 9">Belongs to the ketopantoate reductase family.</text>
</comment>
<dbReference type="GO" id="GO:0015940">
    <property type="term" value="P:pantothenate biosynthetic process"/>
    <property type="evidence" value="ECO:0007669"/>
    <property type="project" value="UniProtKB-UniPathway"/>
</dbReference>
<protein>
    <recommendedName>
        <fullName evidence="4 9">2-dehydropantoate 2-reductase</fullName>
        <ecNumber evidence="3 9">1.1.1.169</ecNumber>
    </recommendedName>
    <alternativeName>
        <fullName evidence="7 9">Ketopantoate reductase</fullName>
    </alternativeName>
</protein>
<dbReference type="InterPro" id="IPR036291">
    <property type="entry name" value="NAD(P)-bd_dom_sf"/>
</dbReference>
<dbReference type="EC" id="1.1.1.169" evidence="3 9"/>
<dbReference type="InterPro" id="IPR051402">
    <property type="entry name" value="KPR-Related"/>
</dbReference>
<evidence type="ECO:0000256" key="4">
    <source>
        <dbReference type="ARBA" id="ARBA00019465"/>
    </source>
</evidence>
<proteinExistence type="inferred from homology"/>
<keyword evidence="5 9" id="KW-0521">NADP</keyword>
<evidence type="ECO:0000256" key="6">
    <source>
        <dbReference type="ARBA" id="ARBA00023002"/>
    </source>
</evidence>